<reference evidence="1 2" key="1">
    <citation type="submission" date="2017-05" db="EMBL/GenBank/DDBJ databases">
        <title>Complete and WGS of Bordetella genogroups.</title>
        <authorList>
            <person name="Spilker T."/>
            <person name="Lipuma J."/>
        </authorList>
    </citation>
    <scope>NUCLEOTIDE SEQUENCE [LARGE SCALE GENOMIC DNA]</scope>
    <source>
        <strain evidence="1 2">AU9795</strain>
    </source>
</reference>
<evidence type="ECO:0000313" key="1">
    <source>
        <dbReference type="EMBL" id="OZI58128.1"/>
    </source>
</evidence>
<proteinExistence type="predicted"/>
<keyword evidence="2" id="KW-1185">Reference proteome</keyword>
<sequence length="533" mass="57729">MRSLRPALVSVMALVLPACGWQGREAQAQDRTRAAAHRIDTLERDHARQLNDAAQRRAAQDVPHAWLAGRARPLARELRLPEPLRRRIDATLLYTDRPDLPQLAQRIRRATAIPVRILPDALLPPERFLPRLNGVDALDTHAGTLLRRAELEGGPQPLADLLDGLAARLYVHWRYQAGAIEFYRTDTRVFDVRMLAVAAHTRSQLGRSASGKAEGFDHSMQTAMSSGDGNGLAALRARVLPFLSKAGVVSEVTANGGALVVTDLPEILDRIEAYVARENRAATRRVRILLEELTLSRRDRDERGIDWAVIFSRASAALNAAGPAAAAGQGVALLGGGVSRGQWRGSQAMLDVLAEAGVSVHRRSIPLLTLNRQPVTHAVHSTFSYVDHVQGGVIGGTTAQPAVVPSISVSQKRETVGTFVTILPDARDDGSILLSIGYDNSYAQPLRTLSFGPADSQLRVQQLNLDGHGTVQQVALRPGQPVLLAGFDARELDSDTRRLTRGAPLLAGGRDSLSDIQQRTVLLITAQLEDGDV</sequence>
<name>A0ABX4EV79_9BORD</name>
<dbReference type="EMBL" id="NEVR01000005">
    <property type="protein sequence ID" value="OZI58128.1"/>
    <property type="molecule type" value="Genomic_DNA"/>
</dbReference>
<comment type="caution">
    <text evidence="1">The sequence shown here is derived from an EMBL/GenBank/DDBJ whole genome shotgun (WGS) entry which is preliminary data.</text>
</comment>
<gene>
    <name evidence="1" type="ORF">CAL27_21265</name>
</gene>
<evidence type="ECO:0000313" key="2">
    <source>
        <dbReference type="Proteomes" id="UP000216354"/>
    </source>
</evidence>
<organism evidence="1 2">
    <name type="scientific">Bordetella genomosp. 1</name>
    <dbReference type="NCBI Taxonomy" id="1395607"/>
    <lineage>
        <taxon>Bacteria</taxon>
        <taxon>Pseudomonadati</taxon>
        <taxon>Pseudomonadota</taxon>
        <taxon>Betaproteobacteria</taxon>
        <taxon>Burkholderiales</taxon>
        <taxon>Alcaligenaceae</taxon>
        <taxon>Bordetella</taxon>
    </lineage>
</organism>
<accession>A0ABX4EV79</accession>
<dbReference type="Proteomes" id="UP000216354">
    <property type="component" value="Unassembled WGS sequence"/>
</dbReference>
<protein>
    <submittedName>
        <fullName evidence="1">Uncharacterized protein</fullName>
    </submittedName>
</protein>